<organism evidence="1 2">
    <name type="scientific">Streptomyces aurantiacus JA 4570</name>
    <dbReference type="NCBI Taxonomy" id="1286094"/>
    <lineage>
        <taxon>Bacteria</taxon>
        <taxon>Bacillati</taxon>
        <taxon>Actinomycetota</taxon>
        <taxon>Actinomycetes</taxon>
        <taxon>Kitasatosporales</taxon>
        <taxon>Streptomycetaceae</taxon>
        <taxon>Streptomyces</taxon>
        <taxon>Streptomyces aurantiacus group</taxon>
    </lineage>
</organism>
<dbReference type="PATRIC" id="fig|1286094.4.peg.2201"/>
<keyword evidence="2" id="KW-1185">Reference proteome</keyword>
<evidence type="ECO:0000313" key="2">
    <source>
        <dbReference type="Proteomes" id="UP000014629"/>
    </source>
</evidence>
<sequence>MIGEGMMQHLGPLELVGNRWVIGDPKRNEGSCLVLAAEGIEHHMRGEVESRDIVPWSSLHTVRLRATMKPWMATRTGGVIVAASGQMDGGRDGCSLSGIRDRYKPWSVNYTHHDRTYTSMHMALVIDLVAKTSEAKALHRLGDPEWLGAVVSRLAPTPRWTPLPARRVSEIIELLGT</sequence>
<dbReference type="RefSeq" id="WP_016640354.1">
    <property type="nucleotide sequence ID" value="NZ_AOPZ01000078.1"/>
</dbReference>
<name>S4ATC4_9ACTN</name>
<dbReference type="AlphaFoldDB" id="S4ATC4"/>
<reference evidence="1 2" key="1">
    <citation type="submission" date="2013-02" db="EMBL/GenBank/DDBJ databases">
        <title>Draft Genome Sequence of Streptomyces aurantiacus, Which Produces Setomimycin.</title>
        <authorList>
            <person name="Gruening B.A."/>
            <person name="Praeg A."/>
            <person name="Erxleben A."/>
            <person name="Guenther S."/>
            <person name="Mueller M."/>
        </authorList>
    </citation>
    <scope>NUCLEOTIDE SEQUENCE [LARGE SCALE GENOMIC DNA]</scope>
    <source>
        <strain evidence="1 2">JA 4570</strain>
    </source>
</reference>
<gene>
    <name evidence="1" type="ORF">STRAU_2225</name>
</gene>
<dbReference type="EMBL" id="AOPZ01000078">
    <property type="protein sequence ID" value="EPH44667.1"/>
    <property type="molecule type" value="Genomic_DNA"/>
</dbReference>
<comment type="caution">
    <text evidence="1">The sequence shown here is derived from an EMBL/GenBank/DDBJ whole genome shotgun (WGS) entry which is preliminary data.</text>
</comment>
<dbReference type="Proteomes" id="UP000014629">
    <property type="component" value="Unassembled WGS sequence"/>
</dbReference>
<proteinExistence type="predicted"/>
<evidence type="ECO:0000313" key="1">
    <source>
        <dbReference type="EMBL" id="EPH44667.1"/>
    </source>
</evidence>
<protein>
    <submittedName>
        <fullName evidence="1">Uncharacterized protein</fullName>
    </submittedName>
</protein>
<accession>S4ATC4</accession>